<keyword evidence="5 10" id="KW-0804">Transcription</keyword>
<dbReference type="Pfam" id="PF00046">
    <property type="entry name" value="Homeodomain"/>
    <property type="match status" value="1"/>
</dbReference>
<comment type="caution">
    <text evidence="13">The sequence shown here is derived from an EMBL/GenBank/DDBJ whole genome shotgun (WGS) entry which is preliminary data.</text>
</comment>
<comment type="function">
    <text evidence="10">Transcription factor.</text>
</comment>
<name>A0ABD1C4H8_CARAN</name>
<keyword evidence="14" id="KW-1185">Reference proteome</keyword>
<evidence type="ECO:0000313" key="14">
    <source>
        <dbReference type="Proteomes" id="UP001558713"/>
    </source>
</evidence>
<evidence type="ECO:0000256" key="8">
    <source>
        <dbReference type="PROSITE-ProRule" id="PRU00108"/>
    </source>
</evidence>
<evidence type="ECO:0000256" key="11">
    <source>
        <dbReference type="SAM" id="Coils"/>
    </source>
</evidence>
<evidence type="ECO:0000256" key="3">
    <source>
        <dbReference type="ARBA" id="ARBA00023125"/>
    </source>
</evidence>
<evidence type="ECO:0000256" key="5">
    <source>
        <dbReference type="ARBA" id="ARBA00023163"/>
    </source>
</evidence>
<feature type="DNA-binding region" description="Homeobox" evidence="8">
    <location>
        <begin position="70"/>
        <end position="129"/>
    </location>
</feature>
<keyword evidence="2 10" id="KW-0805">Transcription regulation</keyword>
<evidence type="ECO:0000256" key="10">
    <source>
        <dbReference type="RuleBase" id="RU369038"/>
    </source>
</evidence>
<evidence type="ECO:0000256" key="7">
    <source>
        <dbReference type="ARBA" id="ARBA00025748"/>
    </source>
</evidence>
<evidence type="ECO:0000256" key="6">
    <source>
        <dbReference type="ARBA" id="ARBA00023242"/>
    </source>
</evidence>
<comment type="similarity">
    <text evidence="7 10">Belongs to the HD-ZIP homeobox family. Class I subfamily.</text>
</comment>
<dbReference type="EMBL" id="JBANAX010000056">
    <property type="protein sequence ID" value="KAL1224363.1"/>
    <property type="molecule type" value="Genomic_DNA"/>
</dbReference>
<dbReference type="PRINTS" id="PR00031">
    <property type="entry name" value="HTHREPRESSR"/>
</dbReference>
<evidence type="ECO:0000256" key="9">
    <source>
        <dbReference type="RuleBase" id="RU000682"/>
    </source>
</evidence>
<dbReference type="InterPro" id="IPR000047">
    <property type="entry name" value="HTH_motif"/>
</dbReference>
<accession>A0ABD1C4H8</accession>
<dbReference type="SMART" id="SM00389">
    <property type="entry name" value="HOX"/>
    <property type="match status" value="1"/>
</dbReference>
<gene>
    <name evidence="13" type="ORF">V5N11_035476</name>
</gene>
<dbReference type="InterPro" id="IPR017970">
    <property type="entry name" value="Homeobox_CS"/>
</dbReference>
<keyword evidence="6 8" id="KW-0539">Nucleus</keyword>
<sequence length="189" mass="22112">MEYWNSSFVNGDCSSNFISPFHNFDHFSGNQDNKCLSSGTMVDAQQGLLHVPLAMVECGYGEENNNINGLDKKRKKMTSKQIKLLERSFQEEIKLDPDRKMKLSKELGLQPRQIAVWFQNRKARWKNKQLEHLYESLRQEFEAVSREKKLLQEELTQLKSMLRENCSSKKTQTLEKACNEEMAVQFQLN</sequence>
<dbReference type="InterPro" id="IPR045224">
    <property type="entry name" value="HDZip_class_I_plant"/>
</dbReference>
<comment type="subcellular location">
    <subcellularLocation>
        <location evidence="1 8 9">Nucleus</location>
    </subcellularLocation>
</comment>
<feature type="domain" description="Homeobox" evidence="12">
    <location>
        <begin position="68"/>
        <end position="128"/>
    </location>
</feature>
<dbReference type="InterPro" id="IPR001356">
    <property type="entry name" value="HD"/>
</dbReference>
<organism evidence="13 14">
    <name type="scientific">Cardamine amara subsp. amara</name>
    <dbReference type="NCBI Taxonomy" id="228776"/>
    <lineage>
        <taxon>Eukaryota</taxon>
        <taxon>Viridiplantae</taxon>
        <taxon>Streptophyta</taxon>
        <taxon>Embryophyta</taxon>
        <taxon>Tracheophyta</taxon>
        <taxon>Spermatophyta</taxon>
        <taxon>Magnoliopsida</taxon>
        <taxon>eudicotyledons</taxon>
        <taxon>Gunneridae</taxon>
        <taxon>Pentapetalae</taxon>
        <taxon>rosids</taxon>
        <taxon>malvids</taxon>
        <taxon>Brassicales</taxon>
        <taxon>Brassicaceae</taxon>
        <taxon>Cardamineae</taxon>
        <taxon>Cardamine</taxon>
    </lineage>
</organism>
<dbReference type="PANTHER" id="PTHR24326:SF531">
    <property type="entry name" value="HOMEOBOX-LEUCINE ZIPPER PROTEIN ATHB-22"/>
    <property type="match status" value="1"/>
</dbReference>
<dbReference type="GO" id="GO:0000981">
    <property type="term" value="F:DNA-binding transcription factor activity, RNA polymerase II-specific"/>
    <property type="evidence" value="ECO:0007669"/>
    <property type="project" value="UniProtKB-UniRule"/>
</dbReference>
<dbReference type="Gene3D" id="1.10.10.60">
    <property type="entry name" value="Homeodomain-like"/>
    <property type="match status" value="1"/>
</dbReference>
<dbReference type="CDD" id="cd00086">
    <property type="entry name" value="homeodomain"/>
    <property type="match status" value="1"/>
</dbReference>
<keyword evidence="11" id="KW-0175">Coiled coil</keyword>
<evidence type="ECO:0000256" key="2">
    <source>
        <dbReference type="ARBA" id="ARBA00023015"/>
    </source>
</evidence>
<dbReference type="SUPFAM" id="SSF46689">
    <property type="entry name" value="Homeodomain-like"/>
    <property type="match status" value="1"/>
</dbReference>
<dbReference type="InterPro" id="IPR009057">
    <property type="entry name" value="Homeodomain-like_sf"/>
</dbReference>
<dbReference type="AlphaFoldDB" id="A0ABD1C4H8"/>
<dbReference type="PANTHER" id="PTHR24326">
    <property type="entry name" value="HOMEOBOX-LEUCINE ZIPPER PROTEIN"/>
    <property type="match status" value="1"/>
</dbReference>
<keyword evidence="3 8" id="KW-0238">DNA-binding</keyword>
<feature type="coiled-coil region" evidence="11">
    <location>
        <begin position="120"/>
        <end position="161"/>
    </location>
</feature>
<evidence type="ECO:0000313" key="13">
    <source>
        <dbReference type="EMBL" id="KAL1224363.1"/>
    </source>
</evidence>
<dbReference type="Proteomes" id="UP001558713">
    <property type="component" value="Unassembled WGS sequence"/>
</dbReference>
<evidence type="ECO:0000256" key="4">
    <source>
        <dbReference type="ARBA" id="ARBA00023155"/>
    </source>
</evidence>
<dbReference type="GO" id="GO:0005634">
    <property type="term" value="C:nucleus"/>
    <property type="evidence" value="ECO:0007669"/>
    <property type="project" value="UniProtKB-SubCell"/>
</dbReference>
<dbReference type="PROSITE" id="PS00027">
    <property type="entry name" value="HOMEOBOX_1"/>
    <property type="match status" value="1"/>
</dbReference>
<reference evidence="13 14" key="1">
    <citation type="submission" date="2024-04" db="EMBL/GenBank/DDBJ databases">
        <title>Genome assembly C_amara_ONT_v2.</title>
        <authorList>
            <person name="Yant L."/>
            <person name="Moore C."/>
            <person name="Slenker M."/>
        </authorList>
    </citation>
    <scope>NUCLEOTIDE SEQUENCE [LARGE SCALE GENOMIC DNA]</scope>
    <source>
        <tissue evidence="13">Leaf</tissue>
    </source>
</reference>
<dbReference type="PROSITE" id="PS50071">
    <property type="entry name" value="HOMEOBOX_2"/>
    <property type="match status" value="1"/>
</dbReference>
<dbReference type="GO" id="GO:0003677">
    <property type="term" value="F:DNA binding"/>
    <property type="evidence" value="ECO:0007669"/>
    <property type="project" value="UniProtKB-UniRule"/>
</dbReference>
<evidence type="ECO:0000259" key="12">
    <source>
        <dbReference type="PROSITE" id="PS50071"/>
    </source>
</evidence>
<evidence type="ECO:0000256" key="1">
    <source>
        <dbReference type="ARBA" id="ARBA00004123"/>
    </source>
</evidence>
<keyword evidence="4 8" id="KW-0371">Homeobox</keyword>
<proteinExistence type="inferred from homology"/>
<protein>
    <recommendedName>
        <fullName evidence="10">Homeobox-leucine zipper protein</fullName>
    </recommendedName>
    <alternativeName>
        <fullName evidence="10">HD-ZIP protein</fullName>
    </alternativeName>
    <alternativeName>
        <fullName evidence="10">Homeodomain transcription factor</fullName>
    </alternativeName>
</protein>